<dbReference type="RefSeq" id="WP_090256207.1">
    <property type="nucleotide sequence ID" value="NZ_FMTL01000010.1"/>
</dbReference>
<sequence>MASKDLVRSQLARNLAKAYAAELLEQDDGLANHLQGEPLTAAERREAKAELQRIASKIRAGLPPDLI</sequence>
<protein>
    <submittedName>
        <fullName evidence="1">Uncharacterized protein</fullName>
    </submittedName>
</protein>
<evidence type="ECO:0000313" key="1">
    <source>
        <dbReference type="EMBL" id="SCW89253.1"/>
    </source>
</evidence>
<dbReference type="AlphaFoldDB" id="A0A1G4U6H5"/>
<proteinExistence type="predicted"/>
<keyword evidence="2" id="KW-1185">Reference proteome</keyword>
<dbReference type="Proteomes" id="UP000242418">
    <property type="component" value="Unassembled WGS sequence"/>
</dbReference>
<accession>A0A1G4U6H5</accession>
<reference evidence="1 2" key="1">
    <citation type="submission" date="2016-10" db="EMBL/GenBank/DDBJ databases">
        <authorList>
            <person name="Varghese N."/>
            <person name="Submissions S."/>
        </authorList>
    </citation>
    <scope>NUCLEOTIDE SEQUENCE [LARGE SCALE GENOMIC DNA]</scope>
    <source>
        <strain evidence="1 2">DSM 17833</strain>
    </source>
</reference>
<name>A0A1G4U6H5_9PSED</name>
<organism evidence="1 2">
    <name type="scientific">Pseudomonas peli</name>
    <dbReference type="NCBI Taxonomy" id="592361"/>
    <lineage>
        <taxon>Bacteria</taxon>
        <taxon>Pseudomonadati</taxon>
        <taxon>Pseudomonadota</taxon>
        <taxon>Gammaproteobacteria</taxon>
        <taxon>Pseudomonadales</taxon>
        <taxon>Pseudomonadaceae</taxon>
        <taxon>Pseudomonas</taxon>
    </lineage>
</organism>
<gene>
    <name evidence="1" type="ORF">SAMN05216370_0018</name>
</gene>
<evidence type="ECO:0000313" key="2">
    <source>
        <dbReference type="Proteomes" id="UP000242418"/>
    </source>
</evidence>
<comment type="caution">
    <text evidence="1">The sequence shown here is derived from an EMBL/GenBank/DDBJ whole genome shotgun (WGS) entry which is preliminary data.</text>
</comment>
<dbReference type="EMBL" id="FMTL01000010">
    <property type="protein sequence ID" value="SCW89253.1"/>
    <property type="molecule type" value="Genomic_DNA"/>
</dbReference>